<dbReference type="AlphaFoldDB" id="Q20Y21"/>
<evidence type="ECO:0000313" key="4">
    <source>
        <dbReference type="EMBL" id="ABD89965.1"/>
    </source>
</evidence>
<organism evidence="4">
    <name type="scientific">Rhodopseudomonas palustris (strain BisB18)</name>
    <dbReference type="NCBI Taxonomy" id="316056"/>
    <lineage>
        <taxon>Bacteria</taxon>
        <taxon>Pseudomonadati</taxon>
        <taxon>Pseudomonadota</taxon>
        <taxon>Alphaproteobacteria</taxon>
        <taxon>Hyphomicrobiales</taxon>
        <taxon>Nitrobacteraceae</taxon>
        <taxon>Rhodopseudomonas</taxon>
    </lineage>
</organism>
<dbReference type="KEGG" id="rpc:RPC_4442"/>
<accession>Q20Y21</accession>
<feature type="domain" description="Mop" evidence="3">
    <location>
        <begin position="2"/>
        <end position="68"/>
    </location>
</feature>
<name>Q20Y21_RHOPB</name>
<evidence type="ECO:0000256" key="2">
    <source>
        <dbReference type="PROSITE-ProRule" id="PRU01213"/>
    </source>
</evidence>
<protein>
    <submittedName>
        <fullName evidence="4">Molybdenum-pterin binding domain</fullName>
    </submittedName>
</protein>
<reference evidence="4" key="1">
    <citation type="submission" date="2006-03" db="EMBL/GenBank/DDBJ databases">
        <title>Complete sequence of Rhodopseudomonas palustris BisB18.</title>
        <authorList>
            <consortium name="US DOE Joint Genome Institute"/>
            <person name="Copeland A."/>
            <person name="Lucas S."/>
            <person name="Lapidus A."/>
            <person name="Barry K."/>
            <person name="Detter J.C."/>
            <person name="Glavina del Rio T."/>
            <person name="Hammon N."/>
            <person name="Israni S."/>
            <person name="Dalin E."/>
            <person name="Tice H."/>
            <person name="Pitluck S."/>
            <person name="Chain P."/>
            <person name="Malfatti S."/>
            <person name="Shin M."/>
            <person name="Vergez L."/>
            <person name="Schmutz J."/>
            <person name="Larimer F."/>
            <person name="Land M."/>
            <person name="Hauser L."/>
            <person name="Pelletier D.A."/>
            <person name="Kyrpides N."/>
            <person name="Anderson I."/>
            <person name="Oda Y."/>
            <person name="Harwood C.S."/>
            <person name="Richardson P."/>
        </authorList>
    </citation>
    <scope>NUCLEOTIDE SEQUENCE [LARGE SCALE GENOMIC DNA]</scope>
    <source>
        <strain evidence="4">BisB18</strain>
    </source>
</reference>
<evidence type="ECO:0000259" key="3">
    <source>
        <dbReference type="PROSITE" id="PS51866"/>
    </source>
</evidence>
<dbReference type="eggNOG" id="COG3585">
    <property type="taxonomic scope" value="Bacteria"/>
</dbReference>
<dbReference type="InterPro" id="IPR004606">
    <property type="entry name" value="Mop_domain"/>
</dbReference>
<dbReference type="STRING" id="316056.RPC_4442"/>
<dbReference type="InterPro" id="IPR008995">
    <property type="entry name" value="Mo/tungstate-bd_C_term_dom"/>
</dbReference>
<dbReference type="SUPFAM" id="SSF50331">
    <property type="entry name" value="MOP-like"/>
    <property type="match status" value="1"/>
</dbReference>
<proteinExistence type="predicted"/>
<gene>
    <name evidence="4" type="ordered locus">RPC_4442</name>
</gene>
<dbReference type="GO" id="GO:0015689">
    <property type="term" value="P:molybdate ion transport"/>
    <property type="evidence" value="ECO:0007669"/>
    <property type="project" value="InterPro"/>
</dbReference>
<dbReference type="OrthoDB" id="122515at2"/>
<evidence type="ECO:0000256" key="1">
    <source>
        <dbReference type="ARBA" id="ARBA00022505"/>
    </source>
</evidence>
<dbReference type="Gene3D" id="2.40.50.100">
    <property type="match status" value="1"/>
</dbReference>
<dbReference type="PROSITE" id="PS51866">
    <property type="entry name" value="MOP"/>
    <property type="match status" value="1"/>
</dbReference>
<dbReference type="HOGENOM" id="CLU_118993_1_1_5"/>
<dbReference type="NCBIfam" id="TIGR00638">
    <property type="entry name" value="Mop"/>
    <property type="match status" value="1"/>
</dbReference>
<dbReference type="InterPro" id="IPR005116">
    <property type="entry name" value="Transp-assoc_OB_typ1"/>
</dbReference>
<sequence>MKLSARNILPGKVVAVTKGSTTAHVKVELASGLTIMSAITNEAVDDLAIKVGDTVSAVVKSSDVMIGK</sequence>
<dbReference type="Pfam" id="PF03459">
    <property type="entry name" value="TOBE"/>
    <property type="match status" value="1"/>
</dbReference>
<dbReference type="EMBL" id="CP000301">
    <property type="protein sequence ID" value="ABD89965.1"/>
    <property type="molecule type" value="Genomic_DNA"/>
</dbReference>
<dbReference type="RefSeq" id="WP_011474845.1">
    <property type="nucleotide sequence ID" value="NC_007925.1"/>
</dbReference>
<keyword evidence="1 2" id="KW-0500">Molybdenum</keyword>